<evidence type="ECO:0000256" key="3">
    <source>
        <dbReference type="ARBA" id="ARBA00022692"/>
    </source>
</evidence>
<dbReference type="PANTHER" id="PTHR23506">
    <property type="entry name" value="GH10249P"/>
    <property type="match status" value="1"/>
</dbReference>
<reference evidence="9" key="1">
    <citation type="submission" date="2020-11" db="EMBL/GenBank/DDBJ databases">
        <authorList>
            <person name="Tran Van P."/>
        </authorList>
    </citation>
    <scope>NUCLEOTIDE SEQUENCE</scope>
</reference>
<feature type="transmembrane region" description="Helical" evidence="7">
    <location>
        <begin position="84"/>
        <end position="103"/>
    </location>
</feature>
<dbReference type="GO" id="GO:0016020">
    <property type="term" value="C:membrane"/>
    <property type="evidence" value="ECO:0007669"/>
    <property type="project" value="UniProtKB-SubCell"/>
</dbReference>
<dbReference type="SUPFAM" id="SSF103473">
    <property type="entry name" value="MFS general substrate transporter"/>
    <property type="match status" value="1"/>
</dbReference>
<evidence type="ECO:0000256" key="7">
    <source>
        <dbReference type="SAM" id="Phobius"/>
    </source>
</evidence>
<feature type="region of interest" description="Disordered" evidence="6">
    <location>
        <begin position="566"/>
        <end position="618"/>
    </location>
</feature>
<keyword evidence="4 7" id="KW-1133">Transmembrane helix</keyword>
<feature type="compositionally biased region" description="Pro residues" evidence="6">
    <location>
        <begin position="13"/>
        <end position="23"/>
    </location>
</feature>
<dbReference type="InterPro" id="IPR050930">
    <property type="entry name" value="MFS_Vesicular_Transporter"/>
</dbReference>
<evidence type="ECO:0000259" key="8">
    <source>
        <dbReference type="PROSITE" id="PS50850"/>
    </source>
</evidence>
<protein>
    <recommendedName>
        <fullName evidence="8">Major facilitator superfamily (MFS) profile domain-containing protein</fullName>
    </recommendedName>
</protein>
<dbReference type="Proteomes" id="UP000678499">
    <property type="component" value="Unassembled WGS sequence"/>
</dbReference>
<dbReference type="EMBL" id="OA882589">
    <property type="protein sequence ID" value="CAD7276102.1"/>
    <property type="molecule type" value="Genomic_DNA"/>
</dbReference>
<keyword evidence="10" id="KW-1185">Reference proteome</keyword>
<evidence type="ECO:0000256" key="4">
    <source>
        <dbReference type="ARBA" id="ARBA00022989"/>
    </source>
</evidence>
<evidence type="ECO:0000256" key="6">
    <source>
        <dbReference type="SAM" id="MobiDB-lite"/>
    </source>
</evidence>
<feature type="domain" description="Major facilitator superfamily (MFS) profile" evidence="8">
    <location>
        <begin position="85"/>
        <end position="496"/>
    </location>
</feature>
<name>A0A7R9BKV4_9CRUS</name>
<dbReference type="EMBL" id="CAJPEX010000552">
    <property type="protein sequence ID" value="CAG0916254.1"/>
    <property type="molecule type" value="Genomic_DNA"/>
</dbReference>
<dbReference type="Pfam" id="PF07690">
    <property type="entry name" value="MFS_1"/>
    <property type="match status" value="1"/>
</dbReference>
<feature type="region of interest" description="Disordered" evidence="6">
    <location>
        <begin position="1"/>
        <end position="61"/>
    </location>
</feature>
<evidence type="ECO:0000313" key="10">
    <source>
        <dbReference type="Proteomes" id="UP000678499"/>
    </source>
</evidence>
<dbReference type="InterPro" id="IPR011701">
    <property type="entry name" value="MFS"/>
</dbReference>
<feature type="transmembrane region" description="Helical" evidence="7">
    <location>
        <begin position="175"/>
        <end position="202"/>
    </location>
</feature>
<feature type="transmembrane region" description="Helical" evidence="7">
    <location>
        <begin position="150"/>
        <end position="169"/>
    </location>
</feature>
<feature type="transmembrane region" description="Helical" evidence="7">
    <location>
        <begin position="245"/>
        <end position="265"/>
    </location>
</feature>
<dbReference type="GO" id="GO:0022857">
    <property type="term" value="F:transmembrane transporter activity"/>
    <property type="evidence" value="ECO:0007669"/>
    <property type="project" value="InterPro"/>
</dbReference>
<evidence type="ECO:0000256" key="1">
    <source>
        <dbReference type="ARBA" id="ARBA00004141"/>
    </source>
</evidence>
<feature type="compositionally biased region" description="Low complexity" evidence="6">
    <location>
        <begin position="1"/>
        <end position="12"/>
    </location>
</feature>
<sequence>MGQATTATTSGPSPTPQPPPPRSPMSIKNKKPVGRRRDDGGGEEEEGDRRSTRSSISEEEKEAAAAASGGLCVNLRSWTRRQKVMIATIALAEMAGFAGLSVIAPLFPSLAESKGMSTRNVGLVFSSFALSGFIGAPIAGMMVPKIGVKIMLVAGIVISGASGICFGLIEDVNDEAWFCFGAFAFRILQGLSYSFYITGAFAVVTTIFQSQMGLVLSILEIVIGIGLSVGPPIGSGLFAVGGYKLPFACLGVLMFISAVPLMIVLPSAKEFLKSKEHQDQELDADVKRKPMRKLFVSYEPMLVLVTIVVTSISFIYYHPILQPFLEQKYGTKETEAGFVFLASLGSYCLTTPISGILSDMYPHRKYSQIMTGLVFAAVGGLVVGPAPFLLSVLPQKKSTTIAGLVLAGIGFSLAVVPTFQGFTDVTIAAGFPADIRTFGMTSALWNSAWSLGECIGPAVASGVSDLLDDYVLSFVTSSGITIAMVVVLLLHVLCYKRRRPASAAAAAGNPPVAAGDVDIITSIPSANINDQKEEKNNQPVGMDAAMMVAGHVDETKTGASVLVVMTRKNRNNNEAPTRRRDAAAAEEEEEEEETDDESFADAQLDHATSSSAGHKQHV</sequence>
<feature type="transmembrane region" description="Helical" evidence="7">
    <location>
        <begin position="470"/>
        <end position="493"/>
    </location>
</feature>
<dbReference type="PROSITE" id="PS50850">
    <property type="entry name" value="MFS"/>
    <property type="match status" value="1"/>
</dbReference>
<feature type="transmembrane region" description="Helical" evidence="7">
    <location>
        <begin position="401"/>
        <end position="422"/>
    </location>
</feature>
<accession>A0A7R9BKV4</accession>
<evidence type="ECO:0000313" key="9">
    <source>
        <dbReference type="EMBL" id="CAD7276102.1"/>
    </source>
</evidence>
<dbReference type="AlphaFoldDB" id="A0A7R9BKV4"/>
<dbReference type="InterPro" id="IPR036259">
    <property type="entry name" value="MFS_trans_sf"/>
</dbReference>
<feature type="transmembrane region" description="Helical" evidence="7">
    <location>
        <begin position="337"/>
        <end position="357"/>
    </location>
</feature>
<feature type="transmembrane region" description="Helical" evidence="7">
    <location>
        <begin position="214"/>
        <end position="233"/>
    </location>
</feature>
<feature type="compositionally biased region" description="Acidic residues" evidence="6">
    <location>
        <begin position="584"/>
        <end position="599"/>
    </location>
</feature>
<dbReference type="Gene3D" id="1.20.1250.20">
    <property type="entry name" value="MFS general substrate transporter like domains"/>
    <property type="match status" value="2"/>
</dbReference>
<comment type="subcellular location">
    <subcellularLocation>
        <location evidence="1">Membrane</location>
        <topology evidence="1">Multi-pass membrane protein</topology>
    </subcellularLocation>
</comment>
<feature type="compositionally biased region" description="Polar residues" evidence="6">
    <location>
        <begin position="606"/>
        <end position="618"/>
    </location>
</feature>
<proteinExistence type="predicted"/>
<keyword evidence="2" id="KW-0813">Transport</keyword>
<keyword evidence="3 7" id="KW-0812">Transmembrane</keyword>
<dbReference type="PANTHER" id="PTHR23506:SF28">
    <property type="entry name" value="MFS-TYPE TRANSPORTER SLC18B1-LIKE PROTEIN"/>
    <property type="match status" value="1"/>
</dbReference>
<feature type="transmembrane region" description="Helical" evidence="7">
    <location>
        <begin position="443"/>
        <end position="464"/>
    </location>
</feature>
<keyword evidence="5 7" id="KW-0472">Membrane</keyword>
<feature type="transmembrane region" description="Helical" evidence="7">
    <location>
        <begin position="295"/>
        <end position="317"/>
    </location>
</feature>
<feature type="transmembrane region" description="Helical" evidence="7">
    <location>
        <begin position="123"/>
        <end position="143"/>
    </location>
</feature>
<organism evidence="9">
    <name type="scientific">Notodromas monacha</name>
    <dbReference type="NCBI Taxonomy" id="399045"/>
    <lineage>
        <taxon>Eukaryota</taxon>
        <taxon>Metazoa</taxon>
        <taxon>Ecdysozoa</taxon>
        <taxon>Arthropoda</taxon>
        <taxon>Crustacea</taxon>
        <taxon>Oligostraca</taxon>
        <taxon>Ostracoda</taxon>
        <taxon>Podocopa</taxon>
        <taxon>Podocopida</taxon>
        <taxon>Cypridocopina</taxon>
        <taxon>Cypridoidea</taxon>
        <taxon>Cyprididae</taxon>
        <taxon>Notodromas</taxon>
    </lineage>
</organism>
<gene>
    <name evidence="9" type="ORF">NMOB1V02_LOCUS3880</name>
</gene>
<evidence type="ECO:0000256" key="2">
    <source>
        <dbReference type="ARBA" id="ARBA00022448"/>
    </source>
</evidence>
<dbReference type="OrthoDB" id="446368at2759"/>
<feature type="transmembrane region" description="Helical" evidence="7">
    <location>
        <begin position="369"/>
        <end position="389"/>
    </location>
</feature>
<dbReference type="InterPro" id="IPR020846">
    <property type="entry name" value="MFS_dom"/>
</dbReference>
<evidence type="ECO:0000256" key="5">
    <source>
        <dbReference type="ARBA" id="ARBA00023136"/>
    </source>
</evidence>